<evidence type="ECO:0000313" key="8">
    <source>
        <dbReference type="Proteomes" id="UP000549394"/>
    </source>
</evidence>
<evidence type="ECO:0000256" key="4">
    <source>
        <dbReference type="ARBA" id="ARBA00022989"/>
    </source>
</evidence>
<proteinExistence type="inferred from homology"/>
<gene>
    <name evidence="7" type="ORF">DGYR_LOCUS13282</name>
</gene>
<dbReference type="Proteomes" id="UP000549394">
    <property type="component" value="Unassembled WGS sequence"/>
</dbReference>
<dbReference type="PANTHER" id="PTHR31733">
    <property type="entry name" value="RIBONUCLEASE KAPPA"/>
    <property type="match status" value="1"/>
</dbReference>
<name>A0A7I8WD36_9ANNE</name>
<keyword evidence="8" id="KW-1185">Reference proteome</keyword>
<reference evidence="7 8" key="1">
    <citation type="submission" date="2020-08" db="EMBL/GenBank/DDBJ databases">
        <authorList>
            <person name="Hejnol A."/>
        </authorList>
    </citation>
    <scope>NUCLEOTIDE SEQUENCE [LARGE SCALE GENOMIC DNA]</scope>
</reference>
<dbReference type="OrthoDB" id="67317at2759"/>
<dbReference type="GO" id="GO:0004521">
    <property type="term" value="F:RNA endonuclease activity"/>
    <property type="evidence" value="ECO:0007669"/>
    <property type="project" value="InterPro"/>
</dbReference>
<evidence type="ECO:0000313" key="7">
    <source>
        <dbReference type="EMBL" id="CAD5125991.1"/>
    </source>
</evidence>
<evidence type="ECO:0000256" key="6">
    <source>
        <dbReference type="SAM" id="Phobius"/>
    </source>
</evidence>
<comment type="caution">
    <text evidence="7">The sequence shown here is derived from an EMBL/GenBank/DDBJ whole genome shotgun (WGS) entry which is preliminary data.</text>
</comment>
<evidence type="ECO:0000256" key="5">
    <source>
        <dbReference type="ARBA" id="ARBA00023136"/>
    </source>
</evidence>
<comment type="similarity">
    <text evidence="2">Belongs to the RNase K family.</text>
</comment>
<evidence type="ECO:0000256" key="2">
    <source>
        <dbReference type="ARBA" id="ARBA00008458"/>
    </source>
</evidence>
<accession>A0A7I8WD36</accession>
<feature type="transmembrane region" description="Helical" evidence="6">
    <location>
        <begin position="12"/>
        <end position="32"/>
    </location>
</feature>
<dbReference type="AlphaFoldDB" id="A0A7I8WD36"/>
<dbReference type="GO" id="GO:0016020">
    <property type="term" value="C:membrane"/>
    <property type="evidence" value="ECO:0007669"/>
    <property type="project" value="UniProtKB-SubCell"/>
</dbReference>
<keyword evidence="4 6" id="KW-1133">Transmembrane helix</keyword>
<evidence type="ECO:0000256" key="3">
    <source>
        <dbReference type="ARBA" id="ARBA00022692"/>
    </source>
</evidence>
<feature type="transmembrane region" description="Helical" evidence="6">
    <location>
        <begin position="64"/>
        <end position="86"/>
    </location>
</feature>
<evidence type="ECO:0000256" key="1">
    <source>
        <dbReference type="ARBA" id="ARBA00004141"/>
    </source>
</evidence>
<protein>
    <submittedName>
        <fullName evidence="7">DgyrCDS14172</fullName>
    </submittedName>
</protein>
<dbReference type="InterPro" id="IPR026770">
    <property type="entry name" value="RNase_K"/>
</dbReference>
<sequence>MLCCGPKLSACGMVLGLWGVIMLTFLGIFFQIESPALAEDLPVEEEELLKDDVGKYMSGLYKQASANCFIAAVVYVGVLCFSFVSYKLSDRMAYLKP</sequence>
<dbReference type="EMBL" id="CAJFCJ010000031">
    <property type="protein sequence ID" value="CAD5125991.1"/>
    <property type="molecule type" value="Genomic_DNA"/>
</dbReference>
<keyword evidence="3 6" id="KW-0812">Transmembrane</keyword>
<comment type="subcellular location">
    <subcellularLocation>
        <location evidence="1">Membrane</location>
        <topology evidence="1">Multi-pass membrane protein</topology>
    </subcellularLocation>
</comment>
<keyword evidence="5 6" id="KW-0472">Membrane</keyword>
<organism evidence="7 8">
    <name type="scientific">Dimorphilus gyrociliatus</name>
    <dbReference type="NCBI Taxonomy" id="2664684"/>
    <lineage>
        <taxon>Eukaryota</taxon>
        <taxon>Metazoa</taxon>
        <taxon>Spiralia</taxon>
        <taxon>Lophotrochozoa</taxon>
        <taxon>Annelida</taxon>
        <taxon>Polychaeta</taxon>
        <taxon>Polychaeta incertae sedis</taxon>
        <taxon>Dinophilidae</taxon>
        <taxon>Dimorphilus</taxon>
    </lineage>
</organism>